<reference evidence="1" key="1">
    <citation type="journal article" date="2023" name="PLoS Negl. Trop. Dis.">
        <title>A genome sequence for Biomphalaria pfeifferi, the major vector snail for the human-infecting parasite Schistosoma mansoni.</title>
        <authorList>
            <person name="Bu L."/>
            <person name="Lu L."/>
            <person name="Laidemitt M.R."/>
            <person name="Zhang S.M."/>
            <person name="Mutuku M."/>
            <person name="Mkoji G."/>
            <person name="Steinauer M."/>
            <person name="Loker E.S."/>
        </authorList>
    </citation>
    <scope>NUCLEOTIDE SEQUENCE</scope>
    <source>
        <strain evidence="1">KasaAsao</strain>
    </source>
</reference>
<dbReference type="EMBL" id="JASAOG010000176">
    <property type="protein sequence ID" value="KAK0045691.1"/>
    <property type="molecule type" value="Genomic_DNA"/>
</dbReference>
<gene>
    <name evidence="1" type="ORF">Bpfe_024814</name>
</gene>
<protein>
    <submittedName>
        <fullName evidence="1">Uncharacterized protein</fullName>
    </submittedName>
</protein>
<dbReference type="Proteomes" id="UP001233172">
    <property type="component" value="Unassembled WGS sequence"/>
</dbReference>
<reference evidence="1" key="2">
    <citation type="submission" date="2023-04" db="EMBL/GenBank/DDBJ databases">
        <authorList>
            <person name="Bu L."/>
            <person name="Lu L."/>
            <person name="Laidemitt M.R."/>
            <person name="Zhang S.M."/>
            <person name="Mutuku M."/>
            <person name="Mkoji G."/>
            <person name="Steinauer M."/>
            <person name="Loker E.S."/>
        </authorList>
    </citation>
    <scope>NUCLEOTIDE SEQUENCE</scope>
    <source>
        <strain evidence="1">KasaAsao</strain>
        <tissue evidence="1">Whole Snail</tissue>
    </source>
</reference>
<comment type="caution">
    <text evidence="1">The sequence shown here is derived from an EMBL/GenBank/DDBJ whole genome shotgun (WGS) entry which is preliminary data.</text>
</comment>
<name>A0AAD8B0E4_BIOPF</name>
<evidence type="ECO:0000313" key="2">
    <source>
        <dbReference type="Proteomes" id="UP001233172"/>
    </source>
</evidence>
<proteinExistence type="predicted"/>
<dbReference type="AlphaFoldDB" id="A0AAD8B0E4"/>
<accession>A0AAD8B0E4</accession>
<keyword evidence="2" id="KW-1185">Reference proteome</keyword>
<sequence length="78" mass="9029">MSAGVFAPKNQWGNPSAWRGAASERISTKSILFHVVLRYREVLKHHQLPYHLAYRQSYFHFGRGCGDVRIKAFTRVLI</sequence>
<evidence type="ECO:0000313" key="1">
    <source>
        <dbReference type="EMBL" id="KAK0045691.1"/>
    </source>
</evidence>
<organism evidence="1 2">
    <name type="scientific">Biomphalaria pfeifferi</name>
    <name type="common">Bloodfluke planorb</name>
    <name type="synonym">Freshwater snail</name>
    <dbReference type="NCBI Taxonomy" id="112525"/>
    <lineage>
        <taxon>Eukaryota</taxon>
        <taxon>Metazoa</taxon>
        <taxon>Spiralia</taxon>
        <taxon>Lophotrochozoa</taxon>
        <taxon>Mollusca</taxon>
        <taxon>Gastropoda</taxon>
        <taxon>Heterobranchia</taxon>
        <taxon>Euthyneura</taxon>
        <taxon>Panpulmonata</taxon>
        <taxon>Hygrophila</taxon>
        <taxon>Lymnaeoidea</taxon>
        <taxon>Planorbidae</taxon>
        <taxon>Biomphalaria</taxon>
    </lineage>
</organism>